<dbReference type="InterPro" id="IPR043519">
    <property type="entry name" value="NT_sf"/>
</dbReference>
<accession>C1GSW5</accession>
<dbReference type="OMA" id="YKRGFPR"/>
<feature type="signal peptide" evidence="1">
    <location>
        <begin position="1"/>
        <end position="18"/>
    </location>
</feature>
<dbReference type="Proteomes" id="UP000002059">
    <property type="component" value="Partially assembled WGS sequence"/>
</dbReference>
<dbReference type="GeneID" id="9099899"/>
<proteinExistence type="predicted"/>
<dbReference type="eggNOG" id="ENOG502SQYZ">
    <property type="taxonomic scope" value="Eukaryota"/>
</dbReference>
<gene>
    <name evidence="2" type="ORF">PAAG_01610</name>
</gene>
<dbReference type="EMBL" id="KN293994">
    <property type="protein sequence ID" value="EEH39148.1"/>
    <property type="molecule type" value="Genomic_DNA"/>
</dbReference>
<keyword evidence="3" id="KW-1185">Reference proteome</keyword>
<dbReference type="VEuPathDB" id="FungiDB:PAAG_01610"/>
<evidence type="ECO:0000313" key="2">
    <source>
        <dbReference type="EMBL" id="EEH39148.1"/>
    </source>
</evidence>
<reference evidence="2 3" key="1">
    <citation type="journal article" date="2011" name="PLoS Genet.">
        <title>Comparative genomic analysis of human fungal pathogens causing paracoccidioidomycosis.</title>
        <authorList>
            <person name="Desjardins C.A."/>
            <person name="Champion M.D."/>
            <person name="Holder J.W."/>
            <person name="Muszewska A."/>
            <person name="Goldberg J."/>
            <person name="Bailao A.M."/>
            <person name="Brigido M.M."/>
            <person name="Ferreira M.E."/>
            <person name="Garcia A.M."/>
            <person name="Grynberg M."/>
            <person name="Gujja S."/>
            <person name="Heiman D.I."/>
            <person name="Henn M.R."/>
            <person name="Kodira C.D."/>
            <person name="Leon-Narvaez H."/>
            <person name="Longo L.V."/>
            <person name="Ma L.J."/>
            <person name="Malavazi I."/>
            <person name="Matsuo A.L."/>
            <person name="Morais F.V."/>
            <person name="Pereira M."/>
            <person name="Rodriguez-Brito S."/>
            <person name="Sakthikumar S."/>
            <person name="Salem-Izacc S.M."/>
            <person name="Sykes S.M."/>
            <person name="Teixeira M.M."/>
            <person name="Vallejo M.C."/>
            <person name="Walter M.E."/>
            <person name="Yandava C."/>
            <person name="Young S."/>
            <person name="Zeng Q."/>
            <person name="Zucker J."/>
            <person name="Felipe M.S."/>
            <person name="Goldman G.H."/>
            <person name="Haas B.J."/>
            <person name="McEwen J.G."/>
            <person name="Nino-Vega G."/>
            <person name="Puccia R."/>
            <person name="San-Blas G."/>
            <person name="Soares C.M."/>
            <person name="Birren B.W."/>
            <person name="Cuomo C.A."/>
        </authorList>
    </citation>
    <scope>NUCLEOTIDE SEQUENCE [LARGE SCALE GENOMIC DNA]</scope>
    <source>
        <strain evidence="3">ATCC MYA-826 / Pb01</strain>
    </source>
</reference>
<protein>
    <submittedName>
        <fullName evidence="2">Uncharacterized protein</fullName>
    </submittedName>
</protein>
<name>C1GSW5_PARBA</name>
<dbReference type="AlphaFoldDB" id="C1GSW5"/>
<dbReference type="HOGENOM" id="CLU_079100_0_0_1"/>
<dbReference type="SUPFAM" id="SSF81301">
    <property type="entry name" value="Nucleotidyltransferase"/>
    <property type="match status" value="1"/>
</dbReference>
<dbReference type="RefSeq" id="XP_002796602.1">
    <property type="nucleotide sequence ID" value="XM_002796556.1"/>
</dbReference>
<evidence type="ECO:0000256" key="1">
    <source>
        <dbReference type="SAM" id="SignalP"/>
    </source>
</evidence>
<evidence type="ECO:0000313" key="3">
    <source>
        <dbReference type="Proteomes" id="UP000002059"/>
    </source>
</evidence>
<dbReference type="OrthoDB" id="3259529at2759"/>
<organism evidence="2 3">
    <name type="scientific">Paracoccidioides lutzii (strain ATCC MYA-826 / Pb01)</name>
    <name type="common">Paracoccidioides brasiliensis</name>
    <dbReference type="NCBI Taxonomy" id="502779"/>
    <lineage>
        <taxon>Eukaryota</taxon>
        <taxon>Fungi</taxon>
        <taxon>Dikarya</taxon>
        <taxon>Ascomycota</taxon>
        <taxon>Pezizomycotina</taxon>
        <taxon>Eurotiomycetes</taxon>
        <taxon>Eurotiomycetidae</taxon>
        <taxon>Onygenales</taxon>
        <taxon>Ajellomycetaceae</taxon>
        <taxon>Paracoccidioides</taxon>
    </lineage>
</organism>
<keyword evidence="1" id="KW-0732">Signal</keyword>
<dbReference type="KEGG" id="pbl:PAAG_01610"/>
<sequence>MDFPYICLLLTLLQKANIPVCIVGELALNYYNPPRVVHDLELCVPARDLELATSIFRAQKCLTEQEATNYNIYTEYKRGFPRFQLSSSMPSFVVLFTDAYYHLNQLEQNIIPPQEHKGRQEYYSKEILDSVAADQVATLPLPRFAPFFTGFCRMYIKKQEATAAIAAEMLVDGLDIDEAWCRKRLSAPEYVAELKFALGLAEWNWSRISDFTPNEVTYFIVNRQEAQRVRQMPGFS</sequence>
<feature type="chain" id="PRO_5002910297" evidence="1">
    <location>
        <begin position="19"/>
        <end position="236"/>
    </location>
</feature>